<protein>
    <submittedName>
        <fullName evidence="1">Cytochrome b5 type B</fullName>
    </submittedName>
</protein>
<gene>
    <name evidence="1" type="ORF">J0S82_001606</name>
</gene>
<name>A0A8J6DGY8_GALPY</name>
<dbReference type="EMBL" id="JAGFMF010012069">
    <property type="protein sequence ID" value="KAG8508104.1"/>
    <property type="molecule type" value="Genomic_DNA"/>
</dbReference>
<keyword evidence="2" id="KW-1185">Reference proteome</keyword>
<sequence>MAPVEVSNWDGKGQEVEKPITYYPITRLEEVKRRNFSNEMWLVIHWFPVSFLHVRNQTLLKRPCGDLGSLSPWE</sequence>
<evidence type="ECO:0000313" key="1">
    <source>
        <dbReference type="EMBL" id="KAG8508104.1"/>
    </source>
</evidence>
<comment type="caution">
    <text evidence="1">The sequence shown here is derived from an EMBL/GenBank/DDBJ whole genome shotgun (WGS) entry which is preliminary data.</text>
</comment>
<accession>A0A8J6DGY8</accession>
<reference evidence="1" key="1">
    <citation type="journal article" date="2021" name="Evol. Appl.">
        <title>The genome of the Pyrenean desman and the effects of bottlenecks and inbreeding on the genomic landscape of an endangered species.</title>
        <authorList>
            <person name="Escoda L."/>
            <person name="Castresana J."/>
        </authorList>
    </citation>
    <scope>NUCLEOTIDE SEQUENCE</scope>
    <source>
        <strain evidence="1">IBE-C5619</strain>
    </source>
</reference>
<proteinExistence type="predicted"/>
<dbReference type="Proteomes" id="UP000700334">
    <property type="component" value="Unassembled WGS sequence"/>
</dbReference>
<dbReference type="AlphaFoldDB" id="A0A8J6DGY8"/>
<evidence type="ECO:0000313" key="2">
    <source>
        <dbReference type="Proteomes" id="UP000700334"/>
    </source>
</evidence>
<organism evidence="1 2">
    <name type="scientific">Galemys pyrenaicus</name>
    <name type="common">Iberian desman</name>
    <name type="synonym">Pyrenean desman</name>
    <dbReference type="NCBI Taxonomy" id="202257"/>
    <lineage>
        <taxon>Eukaryota</taxon>
        <taxon>Metazoa</taxon>
        <taxon>Chordata</taxon>
        <taxon>Craniata</taxon>
        <taxon>Vertebrata</taxon>
        <taxon>Euteleostomi</taxon>
        <taxon>Mammalia</taxon>
        <taxon>Eutheria</taxon>
        <taxon>Laurasiatheria</taxon>
        <taxon>Eulipotyphla</taxon>
        <taxon>Talpidae</taxon>
        <taxon>Galemys</taxon>
    </lineage>
</organism>